<accession>A0A835U372</accession>
<evidence type="ECO:0000313" key="2">
    <source>
        <dbReference type="EMBL" id="KAG0447849.1"/>
    </source>
</evidence>
<dbReference type="AlphaFoldDB" id="A0A835U372"/>
<gene>
    <name evidence="2" type="ORF">HPP92_028118</name>
</gene>
<protein>
    <submittedName>
        <fullName evidence="2">Uncharacterized protein</fullName>
    </submittedName>
</protein>
<sequence length="254" mass="29388">MKSLKEVELPGYDVSVSFEGPKTLSVLKQKKGVGPQNGAILVASNNRKEENEVKLHSRRDAHKGKHSRRDAHKGNFENYDWIGVDQPKHAIGDEIEAATKDEEPRYSNPTDGGCEAEAGVDYKRKYDITGCMDVDPDEHDEEEENVLEKWMEFKELFLLDEMIKDYSETDIQRLQNQPIRIFRGIKFMSESRQISREATRKFILLSHVYKRAGIHTLVEFHFVSSVWPTREEHSGKLISYKTFTWKKFPKGLSL</sequence>
<comment type="caution">
    <text evidence="2">The sequence shown here is derived from an EMBL/GenBank/DDBJ whole genome shotgun (WGS) entry which is preliminary data.</text>
</comment>
<dbReference type="EMBL" id="JADCNM010000406">
    <property type="protein sequence ID" value="KAG0447849.1"/>
    <property type="molecule type" value="Genomic_DNA"/>
</dbReference>
<evidence type="ECO:0000313" key="3">
    <source>
        <dbReference type="Proteomes" id="UP000639772"/>
    </source>
</evidence>
<feature type="compositionally biased region" description="Basic residues" evidence="1">
    <location>
        <begin position="56"/>
        <end position="71"/>
    </location>
</feature>
<feature type="region of interest" description="Disordered" evidence="1">
    <location>
        <begin position="45"/>
        <end position="72"/>
    </location>
</feature>
<evidence type="ECO:0000256" key="1">
    <source>
        <dbReference type="SAM" id="MobiDB-lite"/>
    </source>
</evidence>
<proteinExistence type="predicted"/>
<dbReference type="Proteomes" id="UP000639772">
    <property type="component" value="Unassembled WGS sequence"/>
</dbReference>
<dbReference type="OrthoDB" id="993at2759"/>
<reference evidence="2 3" key="1">
    <citation type="journal article" date="2020" name="Nat. Food">
        <title>A phased Vanilla planifolia genome enables genetic improvement of flavour and production.</title>
        <authorList>
            <person name="Hasing T."/>
            <person name="Tang H."/>
            <person name="Brym M."/>
            <person name="Khazi F."/>
            <person name="Huang T."/>
            <person name="Chambers A.H."/>
        </authorList>
    </citation>
    <scope>NUCLEOTIDE SEQUENCE [LARGE SCALE GENOMIC DNA]</scope>
    <source>
        <tissue evidence="2">Leaf</tissue>
    </source>
</reference>
<organism evidence="2 3">
    <name type="scientific">Vanilla planifolia</name>
    <name type="common">Vanilla</name>
    <dbReference type="NCBI Taxonomy" id="51239"/>
    <lineage>
        <taxon>Eukaryota</taxon>
        <taxon>Viridiplantae</taxon>
        <taxon>Streptophyta</taxon>
        <taxon>Embryophyta</taxon>
        <taxon>Tracheophyta</taxon>
        <taxon>Spermatophyta</taxon>
        <taxon>Magnoliopsida</taxon>
        <taxon>Liliopsida</taxon>
        <taxon>Asparagales</taxon>
        <taxon>Orchidaceae</taxon>
        <taxon>Vanilloideae</taxon>
        <taxon>Vanilleae</taxon>
        <taxon>Vanilla</taxon>
    </lineage>
</organism>
<name>A0A835U372_VANPL</name>
<feature type="compositionally biased region" description="Basic and acidic residues" evidence="1">
    <location>
        <begin position="46"/>
        <end position="55"/>
    </location>
</feature>